<accession>A0ABW4ABD2</accession>
<name>A0ABW4ABD2_9ACTN</name>
<evidence type="ECO:0000313" key="4">
    <source>
        <dbReference type="Proteomes" id="UP001597183"/>
    </source>
</evidence>
<gene>
    <name evidence="3" type="ORF">ACFQ5G_19920</name>
</gene>
<protein>
    <submittedName>
        <fullName evidence="3">Uncharacterized protein</fullName>
    </submittedName>
</protein>
<feature type="chain" id="PRO_5046165331" evidence="2">
    <location>
        <begin position="19"/>
        <end position="245"/>
    </location>
</feature>
<feature type="signal peptide" evidence="2">
    <location>
        <begin position="1"/>
        <end position="18"/>
    </location>
</feature>
<reference evidence="4" key="1">
    <citation type="journal article" date="2019" name="Int. J. Syst. Evol. Microbiol.">
        <title>The Global Catalogue of Microorganisms (GCM) 10K type strain sequencing project: providing services to taxonomists for standard genome sequencing and annotation.</title>
        <authorList>
            <consortium name="The Broad Institute Genomics Platform"/>
            <consortium name="The Broad Institute Genome Sequencing Center for Infectious Disease"/>
            <person name="Wu L."/>
            <person name="Ma J."/>
        </authorList>
    </citation>
    <scope>NUCLEOTIDE SEQUENCE [LARGE SCALE GENOMIC DNA]</scope>
    <source>
        <strain evidence="4">CCM 7526</strain>
    </source>
</reference>
<keyword evidence="4" id="KW-1185">Reference proteome</keyword>
<organism evidence="3 4">
    <name type="scientific">Actinoplanes sichuanensis</name>
    <dbReference type="NCBI Taxonomy" id="512349"/>
    <lineage>
        <taxon>Bacteria</taxon>
        <taxon>Bacillati</taxon>
        <taxon>Actinomycetota</taxon>
        <taxon>Actinomycetes</taxon>
        <taxon>Micromonosporales</taxon>
        <taxon>Micromonosporaceae</taxon>
        <taxon>Actinoplanes</taxon>
    </lineage>
</organism>
<proteinExistence type="predicted"/>
<comment type="caution">
    <text evidence="3">The sequence shown here is derived from an EMBL/GenBank/DDBJ whole genome shotgun (WGS) entry which is preliminary data.</text>
</comment>
<feature type="region of interest" description="Disordered" evidence="1">
    <location>
        <begin position="223"/>
        <end position="245"/>
    </location>
</feature>
<keyword evidence="2" id="KW-0732">Signal</keyword>
<dbReference type="EMBL" id="JBHTMK010000028">
    <property type="protein sequence ID" value="MFD1367626.1"/>
    <property type="molecule type" value="Genomic_DNA"/>
</dbReference>
<dbReference type="RefSeq" id="WP_317790434.1">
    <property type="nucleotide sequence ID" value="NZ_AP028461.1"/>
</dbReference>
<evidence type="ECO:0000313" key="3">
    <source>
        <dbReference type="EMBL" id="MFD1367626.1"/>
    </source>
</evidence>
<evidence type="ECO:0000256" key="1">
    <source>
        <dbReference type="SAM" id="MobiDB-lite"/>
    </source>
</evidence>
<dbReference type="Proteomes" id="UP001597183">
    <property type="component" value="Unassembled WGS sequence"/>
</dbReference>
<sequence length="245" mass="25866">MRRVLAGLLVAAAGVAWYAYPAAEPPTPVAHVVAGDKGDELAGTSFDGPMVRRRAAIAIHPAPGADRAAIAKELRALATEAKLGSLTDASFAVFSADMLEYLVPEMTFVLDEDVRVYDAEALMRDHQPASVAFYLVQPVLVHDLTFCVVPADGVTPAQVSQRQDDEGVLSDSLNRYVTDVQPDGVTVRYFGAVLGDPQIAAVRDSMARAAGVPPDRVHVTANLPGPGVDLSHGVPDITDEPHGGH</sequence>
<evidence type="ECO:0000256" key="2">
    <source>
        <dbReference type="SAM" id="SignalP"/>
    </source>
</evidence>